<dbReference type="Gene3D" id="1.20.1720.10">
    <property type="entry name" value="Multidrug resistance protein D"/>
    <property type="match status" value="1"/>
</dbReference>
<dbReference type="InterPro" id="IPR004638">
    <property type="entry name" value="EmrB-like"/>
</dbReference>
<sequence length="494" mass="50479">MDVTAGAPVRYGTPVGRWVLLATVLGSSLAFIDSTVVNIALPAIGRDLGSDAAGLQWTVNGYALSLAALILLGGSLGDRYGRKRVFMLGVAWFAIASLLCGLAPNVEMLIGARVLQGVGGALLTPGALAILEASFAAEDRSRAIGAWSGLGGIGGALGPFLGGWLVEIGNWRYIFLINVPLAVLVLLVAARHVPESRNPAAARRIDYAGVLTGATGLAGLTYGFTAWPEHGPGDPAVLVSLAVGAGAMAAFVLVERRSSHPMLPLRIFANKAFGGANLVTFLVYAANGGVFFLFVVNLQVVSGFTPLASGMALLPTTALMLLLSARAGALSQRTGPRILMTVGPLICAVALLMMSRIGADATYWADVLPAVLIFGLGLSALVAPLTATALGALDDSYAGIASGVNNAVARAAGLLAVAVLPLAAGLGSGNLTDAAQLQPVYRNTMMICAGLMVAGAVLAYLLVPSRLPAHTPPRTFCDPCAPPVQSPESIKSAR</sequence>
<evidence type="ECO:0000256" key="2">
    <source>
        <dbReference type="ARBA" id="ARBA00022448"/>
    </source>
</evidence>
<feature type="transmembrane region" description="Helical" evidence="7">
    <location>
        <begin position="143"/>
        <end position="165"/>
    </location>
</feature>
<dbReference type="Proteomes" id="UP000294901">
    <property type="component" value="Unassembled WGS sequence"/>
</dbReference>
<dbReference type="OrthoDB" id="7375466at2"/>
<keyword evidence="5 7" id="KW-1133">Transmembrane helix</keyword>
<evidence type="ECO:0000313" key="9">
    <source>
        <dbReference type="EMBL" id="TDO39080.1"/>
    </source>
</evidence>
<dbReference type="PROSITE" id="PS50850">
    <property type="entry name" value="MFS"/>
    <property type="match status" value="1"/>
</dbReference>
<feature type="transmembrane region" description="Helical" evidence="7">
    <location>
        <begin position="236"/>
        <end position="254"/>
    </location>
</feature>
<evidence type="ECO:0000256" key="6">
    <source>
        <dbReference type="ARBA" id="ARBA00023136"/>
    </source>
</evidence>
<dbReference type="Pfam" id="PF07690">
    <property type="entry name" value="MFS_1"/>
    <property type="match status" value="1"/>
</dbReference>
<dbReference type="InterPro" id="IPR011701">
    <property type="entry name" value="MFS"/>
</dbReference>
<organism evidence="9 10">
    <name type="scientific">Paractinoplanes brasiliensis</name>
    <dbReference type="NCBI Taxonomy" id="52695"/>
    <lineage>
        <taxon>Bacteria</taxon>
        <taxon>Bacillati</taxon>
        <taxon>Actinomycetota</taxon>
        <taxon>Actinomycetes</taxon>
        <taxon>Micromonosporales</taxon>
        <taxon>Micromonosporaceae</taxon>
        <taxon>Paractinoplanes</taxon>
    </lineage>
</organism>
<comment type="subcellular location">
    <subcellularLocation>
        <location evidence="1">Cell membrane</location>
        <topology evidence="1">Multi-pass membrane protein</topology>
    </subcellularLocation>
</comment>
<dbReference type="AlphaFoldDB" id="A0A4R6JRA8"/>
<evidence type="ECO:0000256" key="4">
    <source>
        <dbReference type="ARBA" id="ARBA00022692"/>
    </source>
</evidence>
<feature type="transmembrane region" description="Helical" evidence="7">
    <location>
        <begin position="18"/>
        <end position="41"/>
    </location>
</feature>
<gene>
    <name evidence="9" type="ORF">C8E87_2755</name>
</gene>
<keyword evidence="3" id="KW-1003">Cell membrane</keyword>
<feature type="transmembrane region" description="Helical" evidence="7">
    <location>
        <begin position="404"/>
        <end position="424"/>
    </location>
</feature>
<dbReference type="InterPro" id="IPR036259">
    <property type="entry name" value="MFS_trans_sf"/>
</dbReference>
<feature type="transmembrane region" description="Helical" evidence="7">
    <location>
        <begin position="171"/>
        <end position="193"/>
    </location>
</feature>
<feature type="transmembrane region" description="Helical" evidence="7">
    <location>
        <begin position="110"/>
        <end position="131"/>
    </location>
</feature>
<protein>
    <submittedName>
        <fullName evidence="9">EmrB/QacA subfamily drug resistance transporter</fullName>
    </submittedName>
</protein>
<evidence type="ECO:0000256" key="1">
    <source>
        <dbReference type="ARBA" id="ARBA00004651"/>
    </source>
</evidence>
<dbReference type="RefSeq" id="WP_133873459.1">
    <property type="nucleotide sequence ID" value="NZ_BOMD01000069.1"/>
</dbReference>
<reference evidence="9 10" key="1">
    <citation type="submission" date="2019-03" db="EMBL/GenBank/DDBJ databases">
        <title>Sequencing the genomes of 1000 actinobacteria strains.</title>
        <authorList>
            <person name="Klenk H.-P."/>
        </authorList>
    </citation>
    <scope>NUCLEOTIDE SEQUENCE [LARGE SCALE GENOMIC DNA]</scope>
    <source>
        <strain evidence="9 10">DSM 43805</strain>
    </source>
</reference>
<dbReference type="GO" id="GO:0005886">
    <property type="term" value="C:plasma membrane"/>
    <property type="evidence" value="ECO:0007669"/>
    <property type="project" value="UniProtKB-SubCell"/>
</dbReference>
<keyword evidence="2" id="KW-0813">Transport</keyword>
<feature type="transmembrane region" description="Helical" evidence="7">
    <location>
        <begin position="337"/>
        <end position="355"/>
    </location>
</feature>
<feature type="transmembrane region" description="Helical" evidence="7">
    <location>
        <begin position="205"/>
        <end position="224"/>
    </location>
</feature>
<dbReference type="GO" id="GO:0022857">
    <property type="term" value="F:transmembrane transporter activity"/>
    <property type="evidence" value="ECO:0007669"/>
    <property type="project" value="InterPro"/>
</dbReference>
<dbReference type="InterPro" id="IPR020846">
    <property type="entry name" value="MFS_dom"/>
</dbReference>
<name>A0A4R6JRA8_9ACTN</name>
<proteinExistence type="predicted"/>
<dbReference type="PANTHER" id="PTHR42718">
    <property type="entry name" value="MAJOR FACILITATOR SUPERFAMILY MULTIDRUG TRANSPORTER MFSC"/>
    <property type="match status" value="1"/>
</dbReference>
<keyword evidence="6 7" id="KW-0472">Membrane</keyword>
<evidence type="ECO:0000256" key="3">
    <source>
        <dbReference type="ARBA" id="ARBA00022475"/>
    </source>
</evidence>
<dbReference type="SUPFAM" id="SSF103473">
    <property type="entry name" value="MFS general substrate transporter"/>
    <property type="match status" value="1"/>
</dbReference>
<feature type="transmembrane region" description="Helical" evidence="7">
    <location>
        <begin position="444"/>
        <end position="463"/>
    </location>
</feature>
<evidence type="ECO:0000259" key="8">
    <source>
        <dbReference type="PROSITE" id="PS50850"/>
    </source>
</evidence>
<comment type="caution">
    <text evidence="9">The sequence shown here is derived from an EMBL/GenBank/DDBJ whole genome shotgun (WGS) entry which is preliminary data.</text>
</comment>
<feature type="transmembrane region" description="Helical" evidence="7">
    <location>
        <begin position="85"/>
        <end position="104"/>
    </location>
</feature>
<feature type="transmembrane region" description="Helical" evidence="7">
    <location>
        <begin position="367"/>
        <end position="392"/>
    </location>
</feature>
<feature type="transmembrane region" description="Helical" evidence="7">
    <location>
        <begin position="275"/>
        <end position="295"/>
    </location>
</feature>
<feature type="transmembrane region" description="Helical" evidence="7">
    <location>
        <begin position="307"/>
        <end position="325"/>
    </location>
</feature>
<accession>A0A4R6JRA8</accession>
<feature type="domain" description="Major facilitator superfamily (MFS) profile" evidence="8">
    <location>
        <begin position="19"/>
        <end position="467"/>
    </location>
</feature>
<keyword evidence="4 7" id="KW-0812">Transmembrane</keyword>
<dbReference type="NCBIfam" id="TIGR00711">
    <property type="entry name" value="efflux_EmrB"/>
    <property type="match status" value="1"/>
</dbReference>
<feature type="transmembrane region" description="Helical" evidence="7">
    <location>
        <begin position="53"/>
        <end position="73"/>
    </location>
</feature>
<dbReference type="Gene3D" id="1.20.1250.20">
    <property type="entry name" value="MFS general substrate transporter like domains"/>
    <property type="match status" value="1"/>
</dbReference>
<dbReference type="PANTHER" id="PTHR42718:SF42">
    <property type="entry name" value="EXPORT PROTEIN"/>
    <property type="match status" value="1"/>
</dbReference>
<keyword evidence="10" id="KW-1185">Reference proteome</keyword>
<evidence type="ECO:0000256" key="5">
    <source>
        <dbReference type="ARBA" id="ARBA00022989"/>
    </source>
</evidence>
<dbReference type="EMBL" id="SNWR01000001">
    <property type="protein sequence ID" value="TDO39080.1"/>
    <property type="molecule type" value="Genomic_DNA"/>
</dbReference>
<evidence type="ECO:0000313" key="10">
    <source>
        <dbReference type="Proteomes" id="UP000294901"/>
    </source>
</evidence>
<dbReference type="CDD" id="cd17321">
    <property type="entry name" value="MFS_MMR_MDR_like"/>
    <property type="match status" value="1"/>
</dbReference>
<evidence type="ECO:0000256" key="7">
    <source>
        <dbReference type="SAM" id="Phobius"/>
    </source>
</evidence>